<dbReference type="PANTHER" id="PTHR34996">
    <property type="entry name" value="OS06G0327400 PROTEIN"/>
    <property type="match status" value="1"/>
</dbReference>
<sequence>MGSDICNSYHRVRKNSHGIMRGFKLNSRKFSVQRLRVKLLGVFSVLSRSWRSSYGTIIRLLKKKKNVYCTNKVKKQVDYGMHGGRNDYKLKCYSRTNSFYAEAIKDCLDFIKRNSVSLEEKPVLGDQSYLKD</sequence>
<evidence type="ECO:0000313" key="2">
    <source>
        <dbReference type="Proteomes" id="UP001311915"/>
    </source>
</evidence>
<keyword evidence="2" id="KW-1185">Reference proteome</keyword>
<name>A0AAV9KBN8_9SOLN</name>
<dbReference type="Proteomes" id="UP001311915">
    <property type="component" value="Unassembled WGS sequence"/>
</dbReference>
<evidence type="ECO:0000313" key="1">
    <source>
        <dbReference type="EMBL" id="KAK4710070.1"/>
    </source>
</evidence>
<protein>
    <submittedName>
        <fullName evidence="1">Uncharacterized protein</fullName>
    </submittedName>
</protein>
<reference evidence="1 2" key="1">
    <citation type="submission" date="2023-10" db="EMBL/GenBank/DDBJ databases">
        <title>Genome-Wide Identification Analysis in wild type Solanum Pinnatisectum Reveals Some Genes Defensing Phytophthora Infestans.</title>
        <authorList>
            <person name="Sun C."/>
        </authorList>
    </citation>
    <scope>NUCLEOTIDE SEQUENCE [LARGE SCALE GENOMIC DNA]</scope>
    <source>
        <strain evidence="1">LQN</strain>
        <tissue evidence="1">Leaf</tissue>
    </source>
</reference>
<dbReference type="AlphaFoldDB" id="A0AAV9KBN8"/>
<comment type="caution">
    <text evidence="1">The sequence shown here is derived from an EMBL/GenBank/DDBJ whole genome shotgun (WGS) entry which is preliminary data.</text>
</comment>
<organism evidence="1 2">
    <name type="scientific">Solanum pinnatisectum</name>
    <name type="common">tansyleaf nightshade</name>
    <dbReference type="NCBI Taxonomy" id="50273"/>
    <lineage>
        <taxon>Eukaryota</taxon>
        <taxon>Viridiplantae</taxon>
        <taxon>Streptophyta</taxon>
        <taxon>Embryophyta</taxon>
        <taxon>Tracheophyta</taxon>
        <taxon>Spermatophyta</taxon>
        <taxon>Magnoliopsida</taxon>
        <taxon>eudicotyledons</taxon>
        <taxon>Gunneridae</taxon>
        <taxon>Pentapetalae</taxon>
        <taxon>asterids</taxon>
        <taxon>lamiids</taxon>
        <taxon>Solanales</taxon>
        <taxon>Solanaceae</taxon>
        <taxon>Solanoideae</taxon>
        <taxon>Solaneae</taxon>
        <taxon>Solanum</taxon>
    </lineage>
</organism>
<proteinExistence type="predicted"/>
<dbReference type="EMBL" id="JAWPEI010000011">
    <property type="protein sequence ID" value="KAK4710070.1"/>
    <property type="molecule type" value="Genomic_DNA"/>
</dbReference>
<accession>A0AAV9KBN8</accession>
<gene>
    <name evidence="1" type="ORF">R3W88_004583</name>
</gene>
<dbReference type="PANTHER" id="PTHR34996:SF3">
    <property type="entry name" value="OS06G0327400 PROTEIN"/>
    <property type="match status" value="1"/>
</dbReference>